<keyword evidence="3" id="KW-1185">Reference proteome</keyword>
<reference evidence="2 3" key="1">
    <citation type="journal article" date="2023" name="Hortic Res">
        <title>Pangenome of water caltrop reveals structural variations and asymmetric subgenome divergence after allopolyploidization.</title>
        <authorList>
            <person name="Zhang X."/>
            <person name="Chen Y."/>
            <person name="Wang L."/>
            <person name="Yuan Y."/>
            <person name="Fang M."/>
            <person name="Shi L."/>
            <person name="Lu R."/>
            <person name="Comes H.P."/>
            <person name="Ma Y."/>
            <person name="Chen Y."/>
            <person name="Huang G."/>
            <person name="Zhou Y."/>
            <person name="Zheng Z."/>
            <person name="Qiu Y."/>
        </authorList>
    </citation>
    <scope>NUCLEOTIDE SEQUENCE [LARGE SCALE GENOMIC DNA]</scope>
    <source>
        <strain evidence="2">F231</strain>
    </source>
</reference>
<protein>
    <submittedName>
        <fullName evidence="2">Uncharacterized protein</fullName>
    </submittedName>
</protein>
<dbReference type="PANTHER" id="PTHR34061">
    <property type="entry name" value="PROTEIN, PUTATIVE-RELATED"/>
    <property type="match status" value="1"/>
</dbReference>
<dbReference type="AlphaFoldDB" id="A0AAN7L7R0"/>
<sequence>MNLSLRVVLAQGGFCHFSLSLFLPPMAATTTTPTCTSPFSFRSNPGSRGSVRKDRGGGFRCCGRLDRVAAWLKNGVGAAFFASLERFSCIRIATEDDFGMEGNSLSLVDSRGNLQSDGAGTGGMNRRRKGSKKGGETLLEDWTGR</sequence>
<name>A0AAN7L7R0_TRANT</name>
<gene>
    <name evidence="2" type="ORF">SAY86_006642</name>
</gene>
<dbReference type="Proteomes" id="UP001346149">
    <property type="component" value="Unassembled WGS sequence"/>
</dbReference>
<comment type="caution">
    <text evidence="2">The sequence shown here is derived from an EMBL/GenBank/DDBJ whole genome shotgun (WGS) entry which is preliminary data.</text>
</comment>
<evidence type="ECO:0000256" key="1">
    <source>
        <dbReference type="SAM" id="MobiDB-lite"/>
    </source>
</evidence>
<feature type="region of interest" description="Disordered" evidence="1">
    <location>
        <begin position="111"/>
        <end position="145"/>
    </location>
</feature>
<dbReference type="EMBL" id="JAXQNO010000017">
    <property type="protein sequence ID" value="KAK4779114.1"/>
    <property type="molecule type" value="Genomic_DNA"/>
</dbReference>
<dbReference type="PANTHER" id="PTHR34061:SF2">
    <property type="entry name" value="PROTEIN, PUTATIVE-RELATED"/>
    <property type="match status" value="1"/>
</dbReference>
<evidence type="ECO:0000313" key="2">
    <source>
        <dbReference type="EMBL" id="KAK4779114.1"/>
    </source>
</evidence>
<proteinExistence type="predicted"/>
<evidence type="ECO:0000313" key="3">
    <source>
        <dbReference type="Proteomes" id="UP001346149"/>
    </source>
</evidence>
<organism evidence="2 3">
    <name type="scientific">Trapa natans</name>
    <name type="common">Water chestnut</name>
    <dbReference type="NCBI Taxonomy" id="22666"/>
    <lineage>
        <taxon>Eukaryota</taxon>
        <taxon>Viridiplantae</taxon>
        <taxon>Streptophyta</taxon>
        <taxon>Embryophyta</taxon>
        <taxon>Tracheophyta</taxon>
        <taxon>Spermatophyta</taxon>
        <taxon>Magnoliopsida</taxon>
        <taxon>eudicotyledons</taxon>
        <taxon>Gunneridae</taxon>
        <taxon>Pentapetalae</taxon>
        <taxon>rosids</taxon>
        <taxon>malvids</taxon>
        <taxon>Myrtales</taxon>
        <taxon>Lythraceae</taxon>
        <taxon>Trapa</taxon>
    </lineage>
</organism>
<accession>A0AAN7L7R0</accession>